<feature type="transmembrane region" description="Helical" evidence="1">
    <location>
        <begin position="77"/>
        <end position="100"/>
    </location>
</feature>
<dbReference type="InterPro" id="IPR016768">
    <property type="entry name" value="UCP019883"/>
</dbReference>
<feature type="transmembrane region" description="Helical" evidence="1">
    <location>
        <begin position="6"/>
        <end position="23"/>
    </location>
</feature>
<organism evidence="2 3">
    <name type="scientific">Bordetella bronchiseptica 253</name>
    <dbReference type="NCBI Taxonomy" id="568707"/>
    <lineage>
        <taxon>Bacteria</taxon>
        <taxon>Pseudomonadati</taxon>
        <taxon>Pseudomonadota</taxon>
        <taxon>Betaproteobacteria</taxon>
        <taxon>Burkholderiales</taxon>
        <taxon>Alcaligenaceae</taxon>
        <taxon>Bordetella</taxon>
    </lineage>
</organism>
<dbReference type="AlphaFoldDB" id="A0A0C6P9S4"/>
<sequence length="109" mass="12534">MNQTAAVWLLIALALVSANLPFLSERVFALLPYKRAGVHAPKPFWLRLCEVLVWYAVVGLLGFAFEAQLGNRFAQAWEFYAITFSLFLVLGYPGFVYRYLYKKRRPARA</sequence>
<proteinExistence type="predicted"/>
<dbReference type="GeneID" id="69600754"/>
<feature type="transmembrane region" description="Helical" evidence="1">
    <location>
        <begin position="44"/>
        <end position="65"/>
    </location>
</feature>
<evidence type="ECO:0000313" key="2">
    <source>
        <dbReference type="EMBL" id="CCJ56502.1"/>
    </source>
</evidence>
<evidence type="ECO:0000313" key="3">
    <source>
        <dbReference type="Proteomes" id="UP000007564"/>
    </source>
</evidence>
<gene>
    <name evidence="2" type="ORF">BN112_4588</name>
</gene>
<dbReference type="Proteomes" id="UP000007564">
    <property type="component" value="Chromosome"/>
</dbReference>
<keyword evidence="1" id="KW-0472">Membrane</keyword>
<dbReference type="KEGG" id="bbh:BN112_4588"/>
<name>A0A0C6P9S4_BORBO</name>
<evidence type="ECO:0000256" key="1">
    <source>
        <dbReference type="SAM" id="Phobius"/>
    </source>
</evidence>
<dbReference type="Pfam" id="PF10993">
    <property type="entry name" value="DUF2818"/>
    <property type="match status" value="1"/>
</dbReference>
<keyword evidence="1" id="KW-0812">Transmembrane</keyword>
<keyword evidence="1" id="KW-1133">Transmembrane helix</keyword>
<protein>
    <submittedName>
        <fullName evidence="2">Putative membrane protein</fullName>
    </submittedName>
</protein>
<accession>A0A0C6P9S4</accession>
<dbReference type="RefSeq" id="WP_003813915.1">
    <property type="nucleotide sequence ID" value="NC_019382.1"/>
</dbReference>
<dbReference type="PIRSF" id="PIRSF019883">
    <property type="entry name" value="UCP019883"/>
    <property type="match status" value="1"/>
</dbReference>
<reference evidence="2 3" key="1">
    <citation type="journal article" date="2012" name="BMC Genomics">
        <title>Comparative genomics of the classical Bordetella subspecies: the evolution and exchange of virulence-associated diversity amongst closely related pathogens.</title>
        <authorList>
            <person name="Park J."/>
            <person name="Zhang Y."/>
            <person name="Buboltz A.M."/>
            <person name="Zhang X."/>
            <person name="Schuster S.C."/>
            <person name="Ahuja U."/>
            <person name="Liu M."/>
            <person name="Miller J.F."/>
            <person name="Sebaihia M."/>
            <person name="Bentley S.D."/>
            <person name="Parkhill J."/>
            <person name="Harvill E.T."/>
        </authorList>
    </citation>
    <scope>NUCLEOTIDE SEQUENCE [LARGE SCALE GENOMIC DNA]</scope>
    <source>
        <strain evidence="2 3">253</strain>
    </source>
</reference>
<dbReference type="OrthoDB" id="5785537at2"/>
<dbReference type="EMBL" id="HE965806">
    <property type="protein sequence ID" value="CCJ56502.1"/>
    <property type="molecule type" value="Genomic_DNA"/>
</dbReference>
<dbReference type="HOGENOM" id="CLU_159301_1_0_4"/>